<sequence>MSARVAILTGAAGGIGRATAERFARDGWSLVLVDVADSVTAVAADIDAGAAGKVVGVAADITRAEALAPVEAALHGIGAPLKALGLIAGTLQEVGPVETLDMAEWDRVMGINVRANVLMMQRFVPLLRVAGGGTIVTISSWYGRSGHGLFSAYCASKAALISLTQSAAAELADDGIRVNSVAPGNVATRMHLSALQEEADNRGVSFEAMKKTEWDKIPLRRAAEPAEIAAAVAFLSGPESSYLTGTTLDVNGGCLFT</sequence>
<keyword evidence="4" id="KW-1185">Reference proteome</keyword>
<dbReference type="InterPro" id="IPR020904">
    <property type="entry name" value="Sc_DH/Rdtase_CS"/>
</dbReference>
<dbReference type="RefSeq" id="WP_227308723.1">
    <property type="nucleotide sequence ID" value="NZ_JAESVA010000006.1"/>
</dbReference>
<gene>
    <name evidence="3" type="ORF">ACELLULO517_17555</name>
</gene>
<dbReference type="EMBL" id="JAESVA010000006">
    <property type="protein sequence ID" value="MCB8882055.1"/>
    <property type="molecule type" value="Genomic_DNA"/>
</dbReference>
<protein>
    <submittedName>
        <fullName evidence="3">SDR family oxidoreductase</fullName>
    </submittedName>
</protein>
<dbReference type="PANTHER" id="PTHR24321">
    <property type="entry name" value="DEHYDROGENASES, SHORT CHAIN"/>
    <property type="match status" value="1"/>
</dbReference>
<dbReference type="PRINTS" id="PR00080">
    <property type="entry name" value="SDRFAMILY"/>
</dbReference>
<evidence type="ECO:0000256" key="1">
    <source>
        <dbReference type="ARBA" id="ARBA00006484"/>
    </source>
</evidence>
<dbReference type="Proteomes" id="UP000721844">
    <property type="component" value="Unassembled WGS sequence"/>
</dbReference>
<keyword evidence="2" id="KW-0560">Oxidoreductase</keyword>
<organism evidence="3 4">
    <name type="scientific">Acidisoma cellulosilyticum</name>
    <dbReference type="NCBI Taxonomy" id="2802395"/>
    <lineage>
        <taxon>Bacteria</taxon>
        <taxon>Pseudomonadati</taxon>
        <taxon>Pseudomonadota</taxon>
        <taxon>Alphaproteobacteria</taxon>
        <taxon>Acetobacterales</taxon>
        <taxon>Acidocellaceae</taxon>
        <taxon>Acidisoma</taxon>
    </lineage>
</organism>
<dbReference type="FunFam" id="3.40.50.720:FF:000084">
    <property type="entry name" value="Short-chain dehydrogenase reductase"/>
    <property type="match status" value="1"/>
</dbReference>
<dbReference type="Gene3D" id="3.40.50.720">
    <property type="entry name" value="NAD(P)-binding Rossmann-like Domain"/>
    <property type="match status" value="1"/>
</dbReference>
<accession>A0A963Z3F1</accession>
<dbReference type="SUPFAM" id="SSF51735">
    <property type="entry name" value="NAD(P)-binding Rossmann-fold domains"/>
    <property type="match status" value="1"/>
</dbReference>
<dbReference type="PANTHER" id="PTHR24321:SF8">
    <property type="entry name" value="ESTRADIOL 17-BETA-DEHYDROGENASE 8-RELATED"/>
    <property type="match status" value="1"/>
</dbReference>
<comment type="caution">
    <text evidence="3">The sequence shown here is derived from an EMBL/GenBank/DDBJ whole genome shotgun (WGS) entry which is preliminary data.</text>
</comment>
<dbReference type="AlphaFoldDB" id="A0A963Z3F1"/>
<dbReference type="GO" id="GO:0016491">
    <property type="term" value="F:oxidoreductase activity"/>
    <property type="evidence" value="ECO:0007669"/>
    <property type="project" value="UniProtKB-KW"/>
</dbReference>
<dbReference type="Pfam" id="PF13561">
    <property type="entry name" value="adh_short_C2"/>
    <property type="match status" value="1"/>
</dbReference>
<name>A0A963Z3F1_9PROT</name>
<dbReference type="InterPro" id="IPR002347">
    <property type="entry name" value="SDR_fam"/>
</dbReference>
<dbReference type="PROSITE" id="PS00061">
    <property type="entry name" value="ADH_SHORT"/>
    <property type="match status" value="1"/>
</dbReference>
<dbReference type="InterPro" id="IPR036291">
    <property type="entry name" value="NAD(P)-bd_dom_sf"/>
</dbReference>
<comment type="similarity">
    <text evidence="1">Belongs to the short-chain dehydrogenases/reductases (SDR) family.</text>
</comment>
<reference evidence="3 4" key="1">
    <citation type="journal article" date="2021" name="Microorganisms">
        <title>Acidisoma silvae sp. nov. and Acidisomacellulosilytica sp. nov., Two Acidophilic Bacteria Isolated from Decaying Wood, Hydrolyzing Cellulose and Producing Poly-3-hydroxybutyrate.</title>
        <authorList>
            <person name="Mieszkin S."/>
            <person name="Pouder E."/>
            <person name="Uroz S."/>
            <person name="Simon-Colin C."/>
            <person name="Alain K."/>
        </authorList>
    </citation>
    <scope>NUCLEOTIDE SEQUENCE [LARGE SCALE GENOMIC DNA]</scope>
    <source>
        <strain evidence="3 4">HW T5.17</strain>
    </source>
</reference>
<dbReference type="CDD" id="cd05233">
    <property type="entry name" value="SDR_c"/>
    <property type="match status" value="1"/>
</dbReference>
<evidence type="ECO:0000313" key="4">
    <source>
        <dbReference type="Proteomes" id="UP000721844"/>
    </source>
</evidence>
<proteinExistence type="inferred from homology"/>
<evidence type="ECO:0000256" key="2">
    <source>
        <dbReference type="ARBA" id="ARBA00023002"/>
    </source>
</evidence>
<dbReference type="PRINTS" id="PR00081">
    <property type="entry name" value="GDHRDH"/>
</dbReference>
<evidence type="ECO:0000313" key="3">
    <source>
        <dbReference type="EMBL" id="MCB8882055.1"/>
    </source>
</evidence>